<evidence type="ECO:0000313" key="2">
    <source>
        <dbReference type="Proteomes" id="UP001470230"/>
    </source>
</evidence>
<keyword evidence="2" id="KW-1185">Reference proteome</keyword>
<sequence>MSFEEALRQKILFVKRYLNVAWRKTDKGSFITSEGNVYDFNFEKVLCTKDIIPELEKILISEKPSKTLDKELVLKAFNLMEHINRNSEMLLSPLADDAGQDTLFAYYNDKLIPLATAGDETGSVDCNEVNQILNILHEVDFYTWTLSDRMLSIEQIKQSRFGIDKKLKIFEEDFF</sequence>
<proteinExistence type="predicted"/>
<evidence type="ECO:0000313" key="1">
    <source>
        <dbReference type="EMBL" id="KAK8888558.1"/>
    </source>
</evidence>
<dbReference type="EMBL" id="JAPFFF010000005">
    <property type="protein sequence ID" value="KAK8888558.1"/>
    <property type="molecule type" value="Genomic_DNA"/>
</dbReference>
<reference evidence="1 2" key="1">
    <citation type="submission" date="2024-04" db="EMBL/GenBank/DDBJ databases">
        <title>Tritrichomonas musculus Genome.</title>
        <authorList>
            <person name="Alves-Ferreira E."/>
            <person name="Grigg M."/>
            <person name="Lorenzi H."/>
            <person name="Galac M."/>
        </authorList>
    </citation>
    <scope>NUCLEOTIDE SEQUENCE [LARGE SCALE GENOMIC DNA]</scope>
    <source>
        <strain evidence="1 2">EAF2021</strain>
    </source>
</reference>
<comment type="caution">
    <text evidence="1">The sequence shown here is derived from an EMBL/GenBank/DDBJ whole genome shotgun (WGS) entry which is preliminary data.</text>
</comment>
<name>A0ABR2KCI5_9EUKA</name>
<protein>
    <submittedName>
        <fullName evidence="1">Uncharacterized protein</fullName>
    </submittedName>
</protein>
<dbReference type="Proteomes" id="UP001470230">
    <property type="component" value="Unassembled WGS sequence"/>
</dbReference>
<organism evidence="1 2">
    <name type="scientific">Tritrichomonas musculus</name>
    <dbReference type="NCBI Taxonomy" id="1915356"/>
    <lineage>
        <taxon>Eukaryota</taxon>
        <taxon>Metamonada</taxon>
        <taxon>Parabasalia</taxon>
        <taxon>Tritrichomonadida</taxon>
        <taxon>Tritrichomonadidae</taxon>
        <taxon>Tritrichomonas</taxon>
    </lineage>
</organism>
<accession>A0ABR2KCI5</accession>
<gene>
    <name evidence="1" type="ORF">M9Y10_033289</name>
</gene>